<feature type="domain" description="SLH" evidence="4">
    <location>
        <begin position="110"/>
        <end position="178"/>
    </location>
</feature>
<feature type="domain" description="SLH" evidence="4">
    <location>
        <begin position="43"/>
        <end position="105"/>
    </location>
</feature>
<dbReference type="OrthoDB" id="1703838at2"/>
<dbReference type="KEGG" id="hcv:FTV88_1377"/>
<protein>
    <recommendedName>
        <fullName evidence="4">SLH domain-containing protein</fullName>
    </recommendedName>
</protein>
<dbReference type="Proteomes" id="UP000366051">
    <property type="component" value="Chromosome"/>
</dbReference>
<dbReference type="RefSeq" id="WP_153724881.1">
    <property type="nucleotide sequence ID" value="NZ_CP045875.1"/>
</dbReference>
<feature type="compositionally biased region" description="Polar residues" evidence="2">
    <location>
        <begin position="325"/>
        <end position="336"/>
    </location>
</feature>
<keyword evidence="1" id="KW-0677">Repeat</keyword>
<dbReference type="AlphaFoldDB" id="A0A5Q2MXN3"/>
<gene>
    <name evidence="5" type="ORF">FTV88_1377</name>
</gene>
<evidence type="ECO:0000256" key="1">
    <source>
        <dbReference type="ARBA" id="ARBA00022737"/>
    </source>
</evidence>
<sequence>MLNRNKKILTLFCASVLFLSTPLVQAATLPSELKGVPYYQSLIYNATYTDTQGHWAEEALYIAGIFGLLKSNQGQIRPDEALTRREALLALANLGGTFEEVQKNQGDNQRNQNASVEPLTLWGQRLIEAAAQQGLFEGFPQAQVGPQSPYWDEAITREEMALWTTRTLQLEPIYGTAQAHIYNFDDWQSINGQTLPYLERALQYGLINGIAQNDRFYMKPQQEITRAQSATIFLNSLPRALEQQERSVFAASIDDIDQIQEGPGGAIIRRLHITTTTGEMRSIVLSGPHKDSPRGQDIAIWKKGPADSRALQPGDQIEIYPATASAKQEGTVSQSAPGEENQRIIDNPSVPEHFLNTDIPMDIHLIRVLQSNSTLEGLLMDYDAGTGYLILQNDQGQLQHGYVMAGATVQIGAIYRKIEDIPNGTYLTARAVADRIVAITADLPTMHPGAIPEGSKVQEGRIRAIEARGLQIVDAEGREVYYPFAPALEVRQGQELARLQDLRIGDPVILRFSTYQGYQIARIEIPKANRLVEDVYRGTIGFINPITKVATLRNVYKYSGSRWQVQPGQVQVRVSPVTSLVLNNQVLSADTFLRVSPGQSIIFSAANNFDGLRASQLALLSSEGAMINDRIRSLDIVGGSLRLQVDGNYLHIDNNTIVLRDGRLTDIKDLEEGDSIMAYVDVTRSGYRAAFIETHKDIIWTEQSSDGLVQGSLLRIRADGEMELQRYSRHRNNSWENFSSGSRRFYIQPSRDTQIYDFRGLIPTTIPISDFLTQGAHGQYNGSYIQSFVQAGRPLVITLHNTAPQPERAPLERTSLARINSLNPQSQTIIFREVQDWSDASQRWTSNPVTLSLHAEEAVIIQNDRIIPFHQLRPNTKVLLIRDPQTNEVRFIFVQ</sequence>
<keyword evidence="3" id="KW-0732">Signal</keyword>
<proteinExistence type="predicted"/>
<feature type="chain" id="PRO_5024443147" description="SLH domain-containing protein" evidence="3">
    <location>
        <begin position="27"/>
        <end position="895"/>
    </location>
</feature>
<keyword evidence="6" id="KW-1185">Reference proteome</keyword>
<name>A0A5Q2MXN3_9FIRM</name>
<feature type="region of interest" description="Disordered" evidence="2">
    <location>
        <begin position="324"/>
        <end position="344"/>
    </location>
</feature>
<reference evidence="6" key="1">
    <citation type="submission" date="2019-11" db="EMBL/GenBank/DDBJ databases">
        <title>Genome sequence of Heliorestis convoluta strain HH, an alkaliphilic and minimalistic phototrophic bacterium from a soda lake in Egypt.</title>
        <authorList>
            <person name="Dewey E.D."/>
            <person name="Stokes L.M."/>
            <person name="Burchell B.M."/>
            <person name="Shaffer K.N."/>
            <person name="Huntington A.M."/>
            <person name="Baker J.M."/>
            <person name="Nadendla S."/>
            <person name="Giglio M.G."/>
            <person name="Touchman J.W."/>
            <person name="Blankenship R.E."/>
            <person name="Madigan M.T."/>
            <person name="Sattley W.M."/>
        </authorList>
    </citation>
    <scope>NUCLEOTIDE SEQUENCE [LARGE SCALE GENOMIC DNA]</scope>
    <source>
        <strain evidence="6">HH</strain>
    </source>
</reference>
<evidence type="ECO:0000256" key="3">
    <source>
        <dbReference type="SAM" id="SignalP"/>
    </source>
</evidence>
<evidence type="ECO:0000256" key="2">
    <source>
        <dbReference type="SAM" id="MobiDB-lite"/>
    </source>
</evidence>
<evidence type="ECO:0000313" key="5">
    <source>
        <dbReference type="EMBL" id="QGG47524.1"/>
    </source>
</evidence>
<feature type="domain" description="SLH" evidence="4">
    <location>
        <begin position="181"/>
        <end position="247"/>
    </location>
</feature>
<accession>A0A5Q2MXN3</accession>
<dbReference type="EMBL" id="CP045875">
    <property type="protein sequence ID" value="QGG47524.1"/>
    <property type="molecule type" value="Genomic_DNA"/>
</dbReference>
<dbReference type="InterPro" id="IPR001119">
    <property type="entry name" value="SLH_dom"/>
</dbReference>
<dbReference type="PROSITE" id="PS51272">
    <property type="entry name" value="SLH"/>
    <property type="match status" value="3"/>
</dbReference>
<feature type="signal peptide" evidence="3">
    <location>
        <begin position="1"/>
        <end position="26"/>
    </location>
</feature>
<organism evidence="5 6">
    <name type="scientific">Heliorestis convoluta</name>
    <dbReference type="NCBI Taxonomy" id="356322"/>
    <lineage>
        <taxon>Bacteria</taxon>
        <taxon>Bacillati</taxon>
        <taxon>Bacillota</taxon>
        <taxon>Clostridia</taxon>
        <taxon>Eubacteriales</taxon>
        <taxon>Heliobacteriaceae</taxon>
        <taxon>Heliorestis</taxon>
    </lineage>
</organism>
<evidence type="ECO:0000313" key="6">
    <source>
        <dbReference type="Proteomes" id="UP000366051"/>
    </source>
</evidence>
<evidence type="ECO:0000259" key="4">
    <source>
        <dbReference type="PROSITE" id="PS51272"/>
    </source>
</evidence>